<protein>
    <submittedName>
        <fullName evidence="7">Oocyte-secreted protein 2</fullName>
    </submittedName>
</protein>
<feature type="chain" id="PRO_5027537812" evidence="5">
    <location>
        <begin position="22"/>
        <end position="168"/>
    </location>
</feature>
<proteinExistence type="inferred from homology"/>
<name>A0A6P5NV78_MUSCR</name>
<evidence type="ECO:0000256" key="5">
    <source>
        <dbReference type="SAM" id="SignalP"/>
    </source>
</evidence>
<dbReference type="InterPro" id="IPR033222">
    <property type="entry name" value="PLAC1_fam"/>
</dbReference>
<dbReference type="KEGG" id="mcal:110285373"/>
<dbReference type="AlphaFoldDB" id="A0A6P5NV78"/>
<dbReference type="Proteomes" id="UP000515126">
    <property type="component" value="Chromosome 19"/>
</dbReference>
<keyword evidence="4 5" id="KW-0732">Signal</keyword>
<dbReference type="GeneID" id="110285373"/>
<dbReference type="GO" id="GO:0005576">
    <property type="term" value="C:extracellular region"/>
    <property type="evidence" value="ECO:0007669"/>
    <property type="project" value="UniProtKB-SubCell"/>
</dbReference>
<keyword evidence="6" id="KW-1185">Reference proteome</keyword>
<organism evidence="6 7">
    <name type="scientific">Mus caroli</name>
    <name type="common">Ryukyu mouse</name>
    <name type="synonym">Ricefield mouse</name>
    <dbReference type="NCBI Taxonomy" id="10089"/>
    <lineage>
        <taxon>Eukaryota</taxon>
        <taxon>Metazoa</taxon>
        <taxon>Chordata</taxon>
        <taxon>Craniata</taxon>
        <taxon>Vertebrata</taxon>
        <taxon>Euteleostomi</taxon>
        <taxon>Mammalia</taxon>
        <taxon>Eutheria</taxon>
        <taxon>Euarchontoglires</taxon>
        <taxon>Glires</taxon>
        <taxon>Rodentia</taxon>
        <taxon>Myomorpha</taxon>
        <taxon>Muroidea</taxon>
        <taxon>Muridae</taxon>
        <taxon>Murinae</taxon>
        <taxon>Mus</taxon>
        <taxon>Mus</taxon>
    </lineage>
</organism>
<sequence>MGVSMALEVLVYLAVLVWTCAWDIDVYKSCSQDWLTVTVSAVSQNKKHPYIFADELYLGQNCSATQILAHQYDFIYPVSQCGIRTKVISNEIVCFETEMYFRPRNHCLELQIVPLQCLASRKSVWLMSVSTEEDPKPVKSPFMTDFEATPEELGILSDYQAASSQNGR</sequence>
<comment type="subcellular location">
    <subcellularLocation>
        <location evidence="1">Secreted</location>
    </subcellularLocation>
</comment>
<gene>
    <name evidence="7" type="primary">Oosp2</name>
</gene>
<dbReference type="PANTHER" id="PTHR14380">
    <property type="entry name" value="PLACENTA-SPECIFIC PROTEIN 1"/>
    <property type="match status" value="1"/>
</dbReference>
<keyword evidence="3" id="KW-0964">Secreted</keyword>
<dbReference type="CTD" id="219990"/>
<dbReference type="RefSeq" id="XP_021007133.1">
    <property type="nucleotide sequence ID" value="XM_021151474.1"/>
</dbReference>
<evidence type="ECO:0000256" key="2">
    <source>
        <dbReference type="ARBA" id="ARBA00010071"/>
    </source>
</evidence>
<evidence type="ECO:0000256" key="1">
    <source>
        <dbReference type="ARBA" id="ARBA00004613"/>
    </source>
</evidence>
<evidence type="ECO:0000313" key="6">
    <source>
        <dbReference type="Proteomes" id="UP000515126"/>
    </source>
</evidence>
<accession>A0A6P5NV78</accession>
<reference evidence="7" key="1">
    <citation type="submission" date="2025-08" db="UniProtKB">
        <authorList>
            <consortium name="RefSeq"/>
        </authorList>
    </citation>
    <scope>IDENTIFICATION</scope>
</reference>
<evidence type="ECO:0000256" key="4">
    <source>
        <dbReference type="ARBA" id="ARBA00022729"/>
    </source>
</evidence>
<dbReference type="GO" id="GO:0042585">
    <property type="term" value="C:germinal vesicle"/>
    <property type="evidence" value="ECO:0007669"/>
    <property type="project" value="Ensembl"/>
</dbReference>
<evidence type="ECO:0000256" key="3">
    <source>
        <dbReference type="ARBA" id="ARBA00022525"/>
    </source>
</evidence>
<comment type="similarity">
    <text evidence="2">Belongs to the PLAC1 family.</text>
</comment>
<feature type="signal peptide" evidence="5">
    <location>
        <begin position="1"/>
        <end position="21"/>
    </location>
</feature>
<dbReference type="PANTHER" id="PTHR14380:SF7">
    <property type="entry name" value="OOCYTE-SECRETED PROTEIN 2"/>
    <property type="match status" value="1"/>
</dbReference>
<dbReference type="Gene3D" id="2.60.40.3210">
    <property type="entry name" value="Zona pellucida, ZP-N domain"/>
    <property type="match status" value="1"/>
</dbReference>
<evidence type="ECO:0000313" key="7">
    <source>
        <dbReference type="RefSeq" id="XP_021007133.1"/>
    </source>
</evidence>